<reference evidence="1 2" key="1">
    <citation type="submission" date="2019-05" db="EMBL/GenBank/DDBJ databases">
        <title>Another draft genome of Portunus trituberculatus and its Hox gene families provides insights of decapod evolution.</title>
        <authorList>
            <person name="Jeong J.-H."/>
            <person name="Song I."/>
            <person name="Kim S."/>
            <person name="Choi T."/>
            <person name="Kim D."/>
            <person name="Ryu S."/>
            <person name="Kim W."/>
        </authorList>
    </citation>
    <scope>NUCLEOTIDE SEQUENCE [LARGE SCALE GENOMIC DNA]</scope>
    <source>
        <tissue evidence="1">Muscle</tissue>
    </source>
</reference>
<evidence type="ECO:0000313" key="1">
    <source>
        <dbReference type="EMBL" id="MPC63460.1"/>
    </source>
</evidence>
<comment type="caution">
    <text evidence="1">The sequence shown here is derived from an EMBL/GenBank/DDBJ whole genome shotgun (WGS) entry which is preliminary data.</text>
</comment>
<gene>
    <name evidence="1" type="ORF">E2C01_057559</name>
</gene>
<name>A0A5B7GTU6_PORTR</name>
<organism evidence="1 2">
    <name type="scientific">Portunus trituberculatus</name>
    <name type="common">Swimming crab</name>
    <name type="synonym">Neptunus trituberculatus</name>
    <dbReference type="NCBI Taxonomy" id="210409"/>
    <lineage>
        <taxon>Eukaryota</taxon>
        <taxon>Metazoa</taxon>
        <taxon>Ecdysozoa</taxon>
        <taxon>Arthropoda</taxon>
        <taxon>Crustacea</taxon>
        <taxon>Multicrustacea</taxon>
        <taxon>Malacostraca</taxon>
        <taxon>Eumalacostraca</taxon>
        <taxon>Eucarida</taxon>
        <taxon>Decapoda</taxon>
        <taxon>Pleocyemata</taxon>
        <taxon>Brachyura</taxon>
        <taxon>Eubrachyura</taxon>
        <taxon>Portunoidea</taxon>
        <taxon>Portunidae</taxon>
        <taxon>Portuninae</taxon>
        <taxon>Portunus</taxon>
    </lineage>
</organism>
<sequence>MRKSSFDEIAATLQELFPSIQGVVGGTYPKAVPFLLTLPVRQKKSKHRFGIVTGGRHHLLGGLLGPCRLCVTASSAPKVPYAAVMCSGYMRWS</sequence>
<accession>A0A5B7GTU6</accession>
<protein>
    <submittedName>
        <fullName evidence="1">Uncharacterized protein</fullName>
    </submittedName>
</protein>
<dbReference type="Proteomes" id="UP000324222">
    <property type="component" value="Unassembled WGS sequence"/>
</dbReference>
<proteinExistence type="predicted"/>
<dbReference type="EMBL" id="VSRR010020843">
    <property type="protein sequence ID" value="MPC63460.1"/>
    <property type="molecule type" value="Genomic_DNA"/>
</dbReference>
<dbReference type="AlphaFoldDB" id="A0A5B7GTU6"/>
<keyword evidence="2" id="KW-1185">Reference proteome</keyword>
<evidence type="ECO:0000313" key="2">
    <source>
        <dbReference type="Proteomes" id="UP000324222"/>
    </source>
</evidence>